<evidence type="ECO:0000313" key="2">
    <source>
        <dbReference type="EMBL" id="CDP38202.1"/>
    </source>
</evidence>
<sequence>MSTTTRNLKKKGFEAGVATRSSARIREQRSQTDPPPQLSPSAPERASPTSSSAETGTDASITSVRVEDGVVEEIHLLHDDTLTPPSQEQETGPASATQRDTLPDTLEDALTTQAQQTQQDSPLLARVVSLETENAQLRERLNSVEGVFEALFTVLEVENNHDLAKKLAGLHH</sequence>
<protein>
    <submittedName>
        <fullName evidence="2">ARAD1D29392p</fullName>
    </submittedName>
</protein>
<reference evidence="2" key="1">
    <citation type="submission" date="2014-02" db="EMBL/GenBank/DDBJ databases">
        <authorList>
            <person name="Genoscope - CEA"/>
        </authorList>
    </citation>
    <scope>NUCLEOTIDE SEQUENCE</scope>
    <source>
        <strain evidence="2">LS3</strain>
    </source>
</reference>
<feature type="compositionally biased region" description="Basic and acidic residues" evidence="1">
    <location>
        <begin position="65"/>
        <end position="81"/>
    </location>
</feature>
<evidence type="ECO:0000256" key="1">
    <source>
        <dbReference type="SAM" id="MobiDB-lite"/>
    </source>
</evidence>
<organism evidence="2">
    <name type="scientific">Blastobotrys adeninivorans</name>
    <name type="common">Yeast</name>
    <name type="synonym">Arxula adeninivorans</name>
    <dbReference type="NCBI Taxonomy" id="409370"/>
    <lineage>
        <taxon>Eukaryota</taxon>
        <taxon>Fungi</taxon>
        <taxon>Dikarya</taxon>
        <taxon>Ascomycota</taxon>
        <taxon>Saccharomycotina</taxon>
        <taxon>Dipodascomycetes</taxon>
        <taxon>Dipodascales</taxon>
        <taxon>Trichomonascaceae</taxon>
        <taxon>Blastobotrys</taxon>
    </lineage>
</organism>
<gene>
    <name evidence="2" type="ORF">GNLVRS02_ARAD1D29392g</name>
</gene>
<reference evidence="2" key="2">
    <citation type="submission" date="2014-06" db="EMBL/GenBank/DDBJ databases">
        <title>The complete genome of Blastobotrys (Arxula) adeninivorans LS3 - a yeast of biotechnological interest.</title>
        <authorList>
            <person name="Kunze G."/>
            <person name="Gaillardin C."/>
            <person name="Czernicka M."/>
            <person name="Durrens P."/>
            <person name="Martin T."/>
            <person name="Boer E."/>
            <person name="Gabaldon T."/>
            <person name="Cruz J."/>
            <person name="Talla E."/>
            <person name="Marck C."/>
            <person name="Goffeau A."/>
            <person name="Barbe V."/>
            <person name="Baret P."/>
            <person name="Baronian K."/>
            <person name="Beier S."/>
            <person name="Bleykasten C."/>
            <person name="Bode R."/>
            <person name="Casaregola S."/>
            <person name="Despons L."/>
            <person name="Fairhead C."/>
            <person name="Giersberg M."/>
            <person name="Gierski P."/>
            <person name="Hahnel U."/>
            <person name="Hartmann A."/>
            <person name="Jankowska D."/>
            <person name="Jubin C."/>
            <person name="Jung P."/>
            <person name="Lafontaine I."/>
            <person name="Leh-Louis V."/>
            <person name="Lemaire M."/>
            <person name="Marcet-Houben M."/>
            <person name="Mascher M."/>
            <person name="Morel G."/>
            <person name="Richard G.-F."/>
            <person name="Riechen J."/>
            <person name="Sacerdot C."/>
            <person name="Sarkar A."/>
            <person name="Savel G."/>
            <person name="Schacherer J."/>
            <person name="Sherman D."/>
            <person name="Straub M.-L."/>
            <person name="Stein N."/>
            <person name="Thierry A."/>
            <person name="Trautwein-Schult A."/>
            <person name="Westhof E."/>
            <person name="Worch S."/>
            <person name="Dujon B."/>
            <person name="Souciet J.-L."/>
            <person name="Wincker P."/>
            <person name="Scholz U."/>
            <person name="Neuveglise N."/>
        </authorList>
    </citation>
    <scope>NUCLEOTIDE SEQUENCE</scope>
    <source>
        <strain evidence="2">LS3</strain>
    </source>
</reference>
<name>A0A060THB9_BLAAD</name>
<accession>A0A060THB9</accession>
<dbReference type="AlphaFoldDB" id="A0A060THB9"/>
<feature type="compositionally biased region" description="Polar residues" evidence="1">
    <location>
        <begin position="83"/>
        <end position="100"/>
    </location>
</feature>
<feature type="region of interest" description="Disordered" evidence="1">
    <location>
        <begin position="1"/>
        <end position="103"/>
    </location>
</feature>
<proteinExistence type="predicted"/>
<dbReference type="EMBL" id="HG937694">
    <property type="protein sequence ID" value="CDP38202.1"/>
    <property type="molecule type" value="Genomic_DNA"/>
</dbReference>
<feature type="compositionally biased region" description="Polar residues" evidence="1">
    <location>
        <begin position="47"/>
        <end position="63"/>
    </location>
</feature>